<accession>A0A1H3S0G6</accession>
<keyword evidence="1" id="KW-1133">Transmembrane helix</keyword>
<organism evidence="2 3">
    <name type="scientific">Evansella caseinilytica</name>
    <dbReference type="NCBI Taxonomy" id="1503961"/>
    <lineage>
        <taxon>Bacteria</taxon>
        <taxon>Bacillati</taxon>
        <taxon>Bacillota</taxon>
        <taxon>Bacilli</taxon>
        <taxon>Bacillales</taxon>
        <taxon>Bacillaceae</taxon>
        <taxon>Evansella</taxon>
    </lineage>
</organism>
<evidence type="ECO:0000256" key="1">
    <source>
        <dbReference type="SAM" id="Phobius"/>
    </source>
</evidence>
<evidence type="ECO:0000313" key="2">
    <source>
        <dbReference type="EMBL" id="SDZ31055.1"/>
    </source>
</evidence>
<dbReference type="InterPro" id="IPR036322">
    <property type="entry name" value="WD40_repeat_dom_sf"/>
</dbReference>
<dbReference type="SUPFAM" id="SSF50978">
    <property type="entry name" value="WD40 repeat-like"/>
    <property type="match status" value="1"/>
</dbReference>
<dbReference type="AlphaFoldDB" id="A0A1H3S0G6"/>
<name>A0A1H3S0G6_9BACI</name>
<protein>
    <submittedName>
        <fullName evidence="2">Uncharacterized protein</fullName>
    </submittedName>
</protein>
<proteinExistence type="predicted"/>
<dbReference type="Proteomes" id="UP000198935">
    <property type="component" value="Unassembled WGS sequence"/>
</dbReference>
<feature type="transmembrane region" description="Helical" evidence="1">
    <location>
        <begin position="21"/>
        <end position="40"/>
    </location>
</feature>
<keyword evidence="3" id="KW-1185">Reference proteome</keyword>
<keyword evidence="1" id="KW-0812">Transmembrane</keyword>
<sequence length="363" mass="41890">MSSHYNLLEVLLLSAKSRKPIISTFLIMVAIGIVLAYFLFSNKSTTLTEDFIVIYSSYTDEKSALVTYSSDTQFNNYIINDIALENIFKFNGKYIVSSRYSGKYHIFENGKIESHKFDDPKGITFSYSNDQFAYFITNIGPKEIDDILYYQSGYTLIDDDYSEEYEDYNLGFFTTGTSFNSYIYILTFDPSIEKEQILKIDHNGDIIKKFTVSNTPSVNQRSLISTNSNIIYVTNNGNVYFIDDNDQVKENKINFDSEVLKVFENRGLTYIITYSGELYSINENSELTEKKLAFNLENRSILMQAEATEDSIFLLWQYDEKTEKNIGFIEEYSLADGEKKNEIQLMNIDDLNLTSFILYEGGN</sequence>
<gene>
    <name evidence="2" type="ORF">SAMN05421736_109144</name>
</gene>
<evidence type="ECO:0000313" key="3">
    <source>
        <dbReference type="Proteomes" id="UP000198935"/>
    </source>
</evidence>
<dbReference type="EMBL" id="FNPI01000009">
    <property type="protein sequence ID" value="SDZ31055.1"/>
    <property type="molecule type" value="Genomic_DNA"/>
</dbReference>
<dbReference type="STRING" id="1503961.SAMN05421736_109144"/>
<reference evidence="3" key="1">
    <citation type="submission" date="2016-10" db="EMBL/GenBank/DDBJ databases">
        <authorList>
            <person name="Varghese N."/>
            <person name="Submissions S."/>
        </authorList>
    </citation>
    <scope>NUCLEOTIDE SEQUENCE [LARGE SCALE GENOMIC DNA]</scope>
    <source>
        <strain evidence="3">SP</strain>
    </source>
</reference>
<keyword evidence="1" id="KW-0472">Membrane</keyword>